<evidence type="ECO:0000313" key="7">
    <source>
        <dbReference type="EMBL" id="SNT47462.1"/>
    </source>
</evidence>
<dbReference type="Pfam" id="PF00496">
    <property type="entry name" value="SBP_bac_5"/>
    <property type="match status" value="1"/>
</dbReference>
<gene>
    <name evidence="7" type="ORF">SAMN05216252_1291</name>
</gene>
<dbReference type="GO" id="GO:0015833">
    <property type="term" value="P:peptide transport"/>
    <property type="evidence" value="ECO:0007669"/>
    <property type="project" value="TreeGrafter"/>
</dbReference>
<evidence type="ECO:0000256" key="1">
    <source>
        <dbReference type="ARBA" id="ARBA00004196"/>
    </source>
</evidence>
<reference evidence="7 8" key="1">
    <citation type="submission" date="2017-06" db="EMBL/GenBank/DDBJ databases">
        <authorList>
            <person name="Kim H.J."/>
            <person name="Triplett B.A."/>
        </authorList>
    </citation>
    <scope>NUCLEOTIDE SEQUENCE [LARGE SCALE GENOMIC DNA]</scope>
    <source>
        <strain evidence="7 8">CGMCC 4.1858</strain>
    </source>
</reference>
<sequence length="160" mass="16851">MRNRVQRLALPLSATVTAVVVAGCGTGGSAGGAGGKSVTMGITDKVTAVDPAAGYDVGSWIVFNNVFQSLLSFPKGATKPEPEAAESCKFTDEASKTFDCTLRGGLKFSNGEALTSEDVKFSFERTIKINDENGPAVLLDSIKTIDTPSPERVVFHLKYS</sequence>
<feature type="non-terminal residue" evidence="7">
    <location>
        <position position="160"/>
    </location>
</feature>
<dbReference type="SUPFAM" id="SSF53850">
    <property type="entry name" value="Periplasmic binding protein-like II"/>
    <property type="match status" value="1"/>
</dbReference>
<name>A0A239MZ42_9ACTN</name>
<keyword evidence="4 5" id="KW-0732">Signal</keyword>
<accession>A0A239MZ42</accession>
<dbReference type="EMBL" id="FZOF01000029">
    <property type="protein sequence ID" value="SNT47462.1"/>
    <property type="molecule type" value="Genomic_DNA"/>
</dbReference>
<feature type="chain" id="PRO_5038357313" evidence="5">
    <location>
        <begin position="23"/>
        <end position="160"/>
    </location>
</feature>
<dbReference type="RefSeq" id="WP_245939222.1">
    <property type="nucleotide sequence ID" value="NZ_FZOF01000029.1"/>
</dbReference>
<dbReference type="InterPro" id="IPR039424">
    <property type="entry name" value="SBP_5"/>
</dbReference>
<evidence type="ECO:0000259" key="6">
    <source>
        <dbReference type="Pfam" id="PF00496"/>
    </source>
</evidence>
<dbReference type="InterPro" id="IPR000914">
    <property type="entry name" value="SBP_5_dom"/>
</dbReference>
<evidence type="ECO:0000256" key="2">
    <source>
        <dbReference type="ARBA" id="ARBA00005695"/>
    </source>
</evidence>
<dbReference type="PANTHER" id="PTHR30290:SF10">
    <property type="entry name" value="PERIPLASMIC OLIGOPEPTIDE-BINDING PROTEIN-RELATED"/>
    <property type="match status" value="1"/>
</dbReference>
<keyword evidence="8" id="KW-1185">Reference proteome</keyword>
<evidence type="ECO:0000256" key="3">
    <source>
        <dbReference type="ARBA" id="ARBA00022448"/>
    </source>
</evidence>
<evidence type="ECO:0000256" key="4">
    <source>
        <dbReference type="ARBA" id="ARBA00022729"/>
    </source>
</evidence>
<proteinExistence type="inferred from homology"/>
<dbReference type="PROSITE" id="PS51257">
    <property type="entry name" value="PROKAR_LIPOPROTEIN"/>
    <property type="match status" value="1"/>
</dbReference>
<evidence type="ECO:0000313" key="8">
    <source>
        <dbReference type="Proteomes" id="UP000198280"/>
    </source>
</evidence>
<dbReference type="AlphaFoldDB" id="A0A239MZ42"/>
<comment type="subcellular location">
    <subcellularLocation>
        <location evidence="1">Cell envelope</location>
    </subcellularLocation>
</comment>
<dbReference type="Proteomes" id="UP000198280">
    <property type="component" value="Unassembled WGS sequence"/>
</dbReference>
<feature type="domain" description="Solute-binding protein family 5" evidence="6">
    <location>
        <begin position="79"/>
        <end position="158"/>
    </location>
</feature>
<keyword evidence="3" id="KW-0813">Transport</keyword>
<comment type="similarity">
    <text evidence="2">Belongs to the bacterial solute-binding protein 5 family.</text>
</comment>
<protein>
    <submittedName>
        <fullName evidence="7">Peptide/nickel transport system substrate-binding protein</fullName>
    </submittedName>
</protein>
<evidence type="ECO:0000256" key="5">
    <source>
        <dbReference type="SAM" id="SignalP"/>
    </source>
</evidence>
<dbReference type="GO" id="GO:0030313">
    <property type="term" value="C:cell envelope"/>
    <property type="evidence" value="ECO:0007669"/>
    <property type="project" value="UniProtKB-SubCell"/>
</dbReference>
<organism evidence="7 8">
    <name type="scientific">Actinacidiphila glaucinigra</name>
    <dbReference type="NCBI Taxonomy" id="235986"/>
    <lineage>
        <taxon>Bacteria</taxon>
        <taxon>Bacillati</taxon>
        <taxon>Actinomycetota</taxon>
        <taxon>Actinomycetes</taxon>
        <taxon>Kitasatosporales</taxon>
        <taxon>Streptomycetaceae</taxon>
        <taxon>Actinacidiphila</taxon>
    </lineage>
</organism>
<dbReference type="PANTHER" id="PTHR30290">
    <property type="entry name" value="PERIPLASMIC BINDING COMPONENT OF ABC TRANSPORTER"/>
    <property type="match status" value="1"/>
</dbReference>
<dbReference type="GO" id="GO:1904680">
    <property type="term" value="F:peptide transmembrane transporter activity"/>
    <property type="evidence" value="ECO:0007669"/>
    <property type="project" value="TreeGrafter"/>
</dbReference>
<dbReference type="Gene3D" id="3.40.190.10">
    <property type="entry name" value="Periplasmic binding protein-like II"/>
    <property type="match status" value="1"/>
</dbReference>
<feature type="signal peptide" evidence="5">
    <location>
        <begin position="1"/>
        <end position="22"/>
    </location>
</feature>